<evidence type="ECO:0000256" key="7">
    <source>
        <dbReference type="SAM" id="MobiDB-lite"/>
    </source>
</evidence>
<proteinExistence type="predicted"/>
<comment type="subcellular location">
    <subcellularLocation>
        <location evidence="1">Cytoplasmic vesicle</location>
        <location evidence="1">Autophagosome</location>
    </subcellularLocation>
</comment>
<feature type="compositionally biased region" description="Low complexity" evidence="7">
    <location>
        <begin position="1181"/>
        <end position="1196"/>
    </location>
</feature>
<dbReference type="InterPro" id="IPR013783">
    <property type="entry name" value="Ig-like_fold"/>
</dbReference>
<dbReference type="PROSITE" id="PS01357">
    <property type="entry name" value="ZF_ZZ_1"/>
    <property type="match status" value="3"/>
</dbReference>
<feature type="region of interest" description="Disordered" evidence="7">
    <location>
        <begin position="1108"/>
        <end position="1148"/>
    </location>
</feature>
<feature type="region of interest" description="Disordered" evidence="7">
    <location>
        <begin position="1467"/>
        <end position="1486"/>
    </location>
</feature>
<dbReference type="CDD" id="cd02340">
    <property type="entry name" value="ZZ_NBR1_like"/>
    <property type="match status" value="4"/>
</dbReference>
<reference evidence="9 10" key="1">
    <citation type="journal article" date="2018" name="Biotechnol. Biofuels">
        <title>Integrative visual omics of the white-rot fungus Polyporus brumalis exposes the biotechnological potential of its oxidative enzymes for delignifying raw plant biomass.</title>
        <authorList>
            <person name="Miyauchi S."/>
            <person name="Rancon A."/>
            <person name="Drula E."/>
            <person name="Hage H."/>
            <person name="Chaduli D."/>
            <person name="Favel A."/>
            <person name="Grisel S."/>
            <person name="Henrissat B."/>
            <person name="Herpoel-Gimbert I."/>
            <person name="Ruiz-Duenas F.J."/>
            <person name="Chevret D."/>
            <person name="Hainaut M."/>
            <person name="Lin J."/>
            <person name="Wang M."/>
            <person name="Pangilinan J."/>
            <person name="Lipzen A."/>
            <person name="Lesage-Meessen L."/>
            <person name="Navarro D."/>
            <person name="Riley R."/>
            <person name="Grigoriev I.V."/>
            <person name="Zhou S."/>
            <person name="Raouche S."/>
            <person name="Rosso M.N."/>
        </authorList>
    </citation>
    <scope>NUCLEOTIDE SEQUENCE [LARGE SCALE GENOMIC DNA]</scope>
    <source>
        <strain evidence="9 10">BRFM 1820</strain>
    </source>
</reference>
<dbReference type="CDD" id="cd14947">
    <property type="entry name" value="NBR1_like"/>
    <property type="match status" value="1"/>
</dbReference>
<dbReference type="Gene3D" id="3.30.60.90">
    <property type="match status" value="6"/>
</dbReference>
<feature type="domain" description="ZZ-type" evidence="8">
    <location>
        <begin position="798"/>
        <end position="853"/>
    </location>
</feature>
<evidence type="ECO:0000256" key="3">
    <source>
        <dbReference type="ARBA" id="ARBA00022771"/>
    </source>
</evidence>
<evidence type="ECO:0000256" key="1">
    <source>
        <dbReference type="ARBA" id="ARBA00004419"/>
    </source>
</evidence>
<evidence type="ECO:0000256" key="2">
    <source>
        <dbReference type="ARBA" id="ARBA00022723"/>
    </source>
</evidence>
<keyword evidence="2" id="KW-0479">Metal-binding</keyword>
<evidence type="ECO:0000313" key="10">
    <source>
        <dbReference type="Proteomes" id="UP000256964"/>
    </source>
</evidence>
<dbReference type="PROSITE" id="PS50135">
    <property type="entry name" value="ZF_ZZ_2"/>
    <property type="match status" value="6"/>
</dbReference>
<dbReference type="PANTHER" id="PTHR20930">
    <property type="entry name" value="OVARIAN CARCINOMA ANTIGEN CA125-RELATED"/>
    <property type="match status" value="1"/>
</dbReference>
<feature type="compositionally biased region" description="Basic and acidic residues" evidence="7">
    <location>
        <begin position="877"/>
        <end position="886"/>
    </location>
</feature>
<keyword evidence="3 6" id="KW-0863">Zinc-finger</keyword>
<dbReference type="GO" id="GO:0016236">
    <property type="term" value="P:macroautophagy"/>
    <property type="evidence" value="ECO:0007669"/>
    <property type="project" value="TreeGrafter"/>
</dbReference>
<evidence type="ECO:0000256" key="5">
    <source>
        <dbReference type="ARBA" id="ARBA00023329"/>
    </source>
</evidence>
<gene>
    <name evidence="9" type="ORF">OH76DRAFT_1470646</name>
</gene>
<feature type="compositionally biased region" description="Polar residues" evidence="7">
    <location>
        <begin position="1473"/>
        <end position="1486"/>
    </location>
</feature>
<evidence type="ECO:0000313" key="9">
    <source>
        <dbReference type="EMBL" id="RDX51892.1"/>
    </source>
</evidence>
<feature type="region of interest" description="Disordered" evidence="7">
    <location>
        <begin position="1496"/>
        <end position="1543"/>
    </location>
</feature>
<sequence>MAAFTVKATYRSETRKLSFTDNTFPSYEQLYSQLYRVFPISHSFYLSKLYFSHNTASPGRILIGKEVHSASDYDHHVAPYLGRSWPGALLRFTVVDDTPRKSIQVPSSSAVSDVLDDTVSEAMSHASLASTSASSATVVGPAAEPYSHLRGDRRILLERLRERTSNRRSFPVMPPTPPASSRPTSMAESSSRPTSLTSEPAGWRPLPPRPPSRGESVSSKTSTRTVRPSLFDLLANTPSSTSIPQTPALTDPARALSSNKDAPARKSDDADRWDAMWDNVRPISEALLDLTPPSVSSSPHTFVVPPPPILFSQPISNRVHTEPSAVQADADVVMHPLPALRTLTPTSALGQSATTQSRAQPAQAAQPRAIHSPQDRINSKGRYFDDDMDDIYPTLPRVGHCCSVEKSKAEIKALMEKFKQEYEDKMVQVFGAEWDKSDRAEPRLPHLPSPPTHLPKLPEIDHRSSTWMPPPPSQLPPGFVIPSFPPPPPRFVAPPPPPCIPPQPFGIPPPPFLFPTESTHSLTPSSWIPAVAFNPTQDTSTRDVVEAATVHEDVCCDYCGKNNIKGTRYKCLQCPDFDWCGACMASPKAWGAHPSGHAFFPIHKTEDFLDFCLVKDQQRMRPQRIHAHITCDGCNVKNIAGVRHKCLQCDDFDLCDVCVSNPGTRQKHDVSHVFFPIPLPGMKDTYKKARQEVQQSADIPLPPTLKHPHIHCDGCNQSPLTGVRYKCLDCDDYDFCSSCLSDPARRAIHDSSHAFFPMVVQADRAEYDKARENYRRFATDAAPLQQCSAVVEDAPPVHRNILCDVCNCQIVGVRHKCLDCPDYDLCDECISTPTLREQHSPHHQFFAIERPGEVIVHTVFSGDGEREPARPVRPRSPRVDTPRPHRSDVEPVVHNAMCNMCDSRIRGDRFKCLNCPDYDVCQLCYKITADQHPGHGFVKVGEPATLMVRDSSDDPVHFASCNVCGSRIRGVRYKCMHESCDDFDLCENCEALPISVHPFNHPLLKMKTPGVVVPTILRAEEVAIPMMQSRSVSPYHFGYESEYAGPHVSELESLYNAPAQPPALPLPEFTPELQVPSLVPISAPSLQTAEPVLRARSLNPFLWESRVPSPPVTVAESEPATPEISLATPPTVVSRTPPPTTAPLPEGGVVRMKSPQLVDTEDELPTAPAVQEEPEEMAGGISTPSEIPESMSSSHSIPKLGPVDELGQLWPELYNTFKHLLHPPVATAAPASASTSSNAFNMVGGIFADGSKSAEVKQVASGNGARTFPVQESPLTGEPLLCRPLMPELDKPAGFPIRSLSDLLSSVRLAAPVLPPPSPPAVSPTPPASPPVPFWQSFPRPSPPLTAEFVSDNNIPVGQIFPPGAEFVKSWRMRNDGAVDWPESTELVFVAGDRMAPQSAALSKIHVGLVKAGEEVEMVSGEMKAPEVPGKYVSSWRLSDGKGSLFGHSVWVDITVAEMNEPSSDESLASSSVIMPQSVPQSVSARATTERRFSVSSITIPSAPPSEGGSSISLLDVPSSSSSDEDDEIYVDSRSHVVDSSEVEAGQDVEYVMLFDTDSSSEDD</sequence>
<accession>A0A371DH79</accession>
<feature type="region of interest" description="Disordered" evidence="7">
    <location>
        <begin position="862"/>
        <end position="886"/>
    </location>
</feature>
<feature type="domain" description="ZZ-type" evidence="8">
    <location>
        <begin position="626"/>
        <end position="682"/>
    </location>
</feature>
<dbReference type="SUPFAM" id="SSF57850">
    <property type="entry name" value="RING/U-box"/>
    <property type="match status" value="6"/>
</dbReference>
<dbReference type="GO" id="GO:0000407">
    <property type="term" value="C:phagophore assembly site"/>
    <property type="evidence" value="ECO:0007669"/>
    <property type="project" value="TreeGrafter"/>
</dbReference>
<dbReference type="GO" id="GO:0008270">
    <property type="term" value="F:zinc ion binding"/>
    <property type="evidence" value="ECO:0007669"/>
    <property type="project" value="UniProtKB-KW"/>
</dbReference>
<organism evidence="9 10">
    <name type="scientific">Lentinus brumalis</name>
    <dbReference type="NCBI Taxonomy" id="2498619"/>
    <lineage>
        <taxon>Eukaryota</taxon>
        <taxon>Fungi</taxon>
        <taxon>Dikarya</taxon>
        <taxon>Basidiomycota</taxon>
        <taxon>Agaricomycotina</taxon>
        <taxon>Agaricomycetes</taxon>
        <taxon>Polyporales</taxon>
        <taxon>Polyporaceae</taxon>
        <taxon>Lentinus</taxon>
    </lineage>
</organism>
<feature type="domain" description="ZZ-type" evidence="8">
    <location>
        <begin position="551"/>
        <end position="607"/>
    </location>
</feature>
<dbReference type="InterPro" id="IPR032350">
    <property type="entry name" value="Nbr1_FW"/>
</dbReference>
<dbReference type="GO" id="GO:0031410">
    <property type="term" value="C:cytoplasmic vesicle"/>
    <property type="evidence" value="ECO:0007669"/>
    <property type="project" value="UniProtKB-KW"/>
</dbReference>
<evidence type="ECO:0000259" key="8">
    <source>
        <dbReference type="PROSITE" id="PS50135"/>
    </source>
</evidence>
<feature type="region of interest" description="Disordered" evidence="7">
    <location>
        <begin position="349"/>
        <end position="381"/>
    </location>
</feature>
<evidence type="ECO:0000256" key="4">
    <source>
        <dbReference type="ARBA" id="ARBA00022833"/>
    </source>
</evidence>
<feature type="region of interest" description="Disordered" evidence="7">
    <location>
        <begin position="1162"/>
        <end position="1196"/>
    </location>
</feature>
<protein>
    <recommendedName>
        <fullName evidence="8">ZZ-type domain-containing protein</fullName>
    </recommendedName>
</protein>
<feature type="compositionally biased region" description="Polar residues" evidence="7">
    <location>
        <begin position="236"/>
        <end position="248"/>
    </location>
</feature>
<dbReference type="SMART" id="SM00291">
    <property type="entry name" value="ZnF_ZZ"/>
    <property type="match status" value="6"/>
</dbReference>
<dbReference type="Proteomes" id="UP000256964">
    <property type="component" value="Unassembled WGS sequence"/>
</dbReference>
<feature type="compositionally biased region" description="Low complexity" evidence="7">
    <location>
        <begin position="1510"/>
        <end position="1522"/>
    </location>
</feature>
<dbReference type="CDD" id="cd02249">
    <property type="entry name" value="ZZ"/>
    <property type="match status" value="2"/>
</dbReference>
<feature type="domain" description="ZZ-type" evidence="8">
    <location>
        <begin position="956"/>
        <end position="1011"/>
    </location>
</feature>
<feature type="compositionally biased region" description="Polar residues" evidence="7">
    <location>
        <begin position="188"/>
        <end position="198"/>
    </location>
</feature>
<dbReference type="Pfam" id="PF00569">
    <property type="entry name" value="ZZ"/>
    <property type="match status" value="6"/>
</dbReference>
<dbReference type="EMBL" id="KZ857392">
    <property type="protein sequence ID" value="RDX51892.1"/>
    <property type="molecule type" value="Genomic_DNA"/>
</dbReference>
<dbReference type="OrthoDB" id="661148at2759"/>
<dbReference type="InterPro" id="IPR000433">
    <property type="entry name" value="Znf_ZZ"/>
</dbReference>
<dbReference type="Pfam" id="PF16158">
    <property type="entry name" value="N_BRCA1_IG"/>
    <property type="match status" value="1"/>
</dbReference>
<name>A0A371DH79_9APHY</name>
<dbReference type="PANTHER" id="PTHR20930:SF0">
    <property type="entry name" value="PROTEIN ILRUN"/>
    <property type="match status" value="1"/>
</dbReference>
<feature type="region of interest" description="Disordered" evidence="7">
    <location>
        <begin position="161"/>
        <end position="270"/>
    </location>
</feature>
<feature type="compositionally biased region" description="Low complexity" evidence="7">
    <location>
        <begin position="216"/>
        <end position="229"/>
    </location>
</feature>
<keyword evidence="5" id="KW-0968">Cytoplasmic vesicle</keyword>
<feature type="domain" description="ZZ-type" evidence="8">
    <location>
        <begin position="893"/>
        <end position="945"/>
    </location>
</feature>
<dbReference type="GO" id="GO:0043130">
    <property type="term" value="F:ubiquitin binding"/>
    <property type="evidence" value="ECO:0007669"/>
    <property type="project" value="TreeGrafter"/>
</dbReference>
<feature type="compositionally biased region" description="Low complexity" evidence="7">
    <location>
        <begin position="351"/>
        <end position="369"/>
    </location>
</feature>
<feature type="domain" description="ZZ-type" evidence="8">
    <location>
        <begin position="707"/>
        <end position="763"/>
    </location>
</feature>
<keyword evidence="4" id="KW-0862">Zinc</keyword>
<dbReference type="Gene3D" id="2.60.40.10">
    <property type="entry name" value="Immunoglobulins"/>
    <property type="match status" value="1"/>
</dbReference>
<keyword evidence="10" id="KW-1185">Reference proteome</keyword>
<dbReference type="FunFam" id="2.60.40.10:FF:000199">
    <property type="entry name" value="next to BRCA1 gene 1 protein-like"/>
    <property type="match status" value="1"/>
</dbReference>
<dbReference type="STRING" id="139420.A0A371DH79"/>
<dbReference type="GO" id="GO:0005776">
    <property type="term" value="C:autophagosome"/>
    <property type="evidence" value="ECO:0007669"/>
    <property type="project" value="UniProtKB-SubCell"/>
</dbReference>
<evidence type="ECO:0000256" key="6">
    <source>
        <dbReference type="PROSITE-ProRule" id="PRU00228"/>
    </source>
</evidence>
<dbReference type="InterPro" id="IPR043145">
    <property type="entry name" value="Znf_ZZ_sf"/>
</dbReference>